<keyword evidence="5" id="KW-1003">Cell membrane</keyword>
<dbReference type="GO" id="GO:0005886">
    <property type="term" value="C:plasma membrane"/>
    <property type="evidence" value="ECO:0007669"/>
    <property type="project" value="UniProtKB-SubCell"/>
</dbReference>
<dbReference type="InterPro" id="IPR004316">
    <property type="entry name" value="SWEET_rpt"/>
</dbReference>
<keyword evidence="8" id="KW-0677">Repeat</keyword>
<evidence type="ECO:0000256" key="6">
    <source>
        <dbReference type="ARBA" id="ARBA00022597"/>
    </source>
</evidence>
<proteinExistence type="inferred from homology"/>
<dbReference type="EMBL" id="CACVKT020009086">
    <property type="protein sequence ID" value="CAC5420279.1"/>
    <property type="molecule type" value="Genomic_DNA"/>
</dbReference>
<evidence type="ECO:0000256" key="1">
    <source>
        <dbReference type="ARBA" id="ARBA00004651"/>
    </source>
</evidence>
<keyword evidence="6" id="KW-0762">Sugar transport</keyword>
<dbReference type="OrthoDB" id="409725at2759"/>
<dbReference type="Proteomes" id="UP000507470">
    <property type="component" value="Unassembled WGS sequence"/>
</dbReference>
<dbReference type="GO" id="GO:0051119">
    <property type="term" value="F:sugar transmembrane transporter activity"/>
    <property type="evidence" value="ECO:0007669"/>
    <property type="project" value="InterPro"/>
</dbReference>
<dbReference type="AlphaFoldDB" id="A0A6J8EHU2"/>
<dbReference type="Gene3D" id="1.20.1280.290">
    <property type="match status" value="2"/>
</dbReference>
<feature type="transmembrane region" description="Helical" evidence="11">
    <location>
        <begin position="38"/>
        <end position="59"/>
    </location>
</feature>
<evidence type="ECO:0000313" key="13">
    <source>
        <dbReference type="Proteomes" id="UP000507470"/>
    </source>
</evidence>
<comment type="similarity">
    <text evidence="2">Belongs to the SWEET sugar transporter family.</text>
</comment>
<dbReference type="PANTHER" id="PTHR10791:SF30">
    <property type="entry name" value="SUGAR TRANSPORTER SWEET1"/>
    <property type="match status" value="1"/>
</dbReference>
<feature type="transmembrane region" description="Helical" evidence="11">
    <location>
        <begin position="65"/>
        <end position="85"/>
    </location>
</feature>
<feature type="transmembrane region" description="Helical" evidence="11">
    <location>
        <begin position="97"/>
        <end position="115"/>
    </location>
</feature>
<dbReference type="PANTHER" id="PTHR10791">
    <property type="entry name" value="RAG1-ACTIVATING PROTEIN 1"/>
    <property type="match status" value="1"/>
</dbReference>
<evidence type="ECO:0000256" key="5">
    <source>
        <dbReference type="ARBA" id="ARBA00022475"/>
    </source>
</evidence>
<feature type="transmembrane region" description="Helical" evidence="11">
    <location>
        <begin position="157"/>
        <end position="177"/>
    </location>
</feature>
<organism evidence="12 13">
    <name type="scientific">Mytilus coruscus</name>
    <name type="common">Sea mussel</name>
    <dbReference type="NCBI Taxonomy" id="42192"/>
    <lineage>
        <taxon>Eukaryota</taxon>
        <taxon>Metazoa</taxon>
        <taxon>Spiralia</taxon>
        <taxon>Lophotrochozoa</taxon>
        <taxon>Mollusca</taxon>
        <taxon>Bivalvia</taxon>
        <taxon>Autobranchia</taxon>
        <taxon>Pteriomorphia</taxon>
        <taxon>Mytilida</taxon>
        <taxon>Mytiloidea</taxon>
        <taxon>Mytilidae</taxon>
        <taxon>Mytilinae</taxon>
        <taxon>Mytilus</taxon>
    </lineage>
</organism>
<evidence type="ECO:0000256" key="2">
    <source>
        <dbReference type="ARBA" id="ARBA00007809"/>
    </source>
</evidence>
<keyword evidence="13" id="KW-1185">Reference proteome</keyword>
<keyword evidence="10 11" id="KW-0472">Membrane</keyword>
<evidence type="ECO:0000256" key="7">
    <source>
        <dbReference type="ARBA" id="ARBA00022692"/>
    </source>
</evidence>
<accession>A0A6J8EHU2</accession>
<keyword evidence="4" id="KW-0813">Transport</keyword>
<dbReference type="InterPro" id="IPR047664">
    <property type="entry name" value="SWEET"/>
</dbReference>
<reference evidence="12 13" key="1">
    <citation type="submission" date="2020-06" db="EMBL/GenBank/DDBJ databases">
        <authorList>
            <person name="Li R."/>
            <person name="Bekaert M."/>
        </authorList>
    </citation>
    <scope>NUCLEOTIDE SEQUENCE [LARGE SCALE GENOMIC DNA]</scope>
    <source>
        <strain evidence="13">wild</strain>
    </source>
</reference>
<keyword evidence="9 11" id="KW-1133">Transmembrane helix</keyword>
<evidence type="ECO:0000256" key="3">
    <source>
        <dbReference type="ARBA" id="ARBA00021741"/>
    </source>
</evidence>
<evidence type="ECO:0000256" key="9">
    <source>
        <dbReference type="ARBA" id="ARBA00022989"/>
    </source>
</evidence>
<protein>
    <recommendedName>
        <fullName evidence="3">Sugar transporter SWEET1</fullName>
    </recommendedName>
</protein>
<evidence type="ECO:0000256" key="11">
    <source>
        <dbReference type="SAM" id="Phobius"/>
    </source>
</evidence>
<dbReference type="Pfam" id="PF03083">
    <property type="entry name" value="MtN3_slv"/>
    <property type="match status" value="2"/>
</dbReference>
<feature type="transmembrane region" description="Helical" evidence="11">
    <location>
        <begin position="127"/>
        <end position="145"/>
    </location>
</feature>
<evidence type="ECO:0000256" key="4">
    <source>
        <dbReference type="ARBA" id="ARBA00022448"/>
    </source>
</evidence>
<keyword evidence="7 11" id="KW-0812">Transmembrane</keyword>
<sequence length="212" mass="23160">MDTFVIVEKLTQGLTVIALASGIPPCIHMIKTGITKNVPFIFFFLGMMNGVVGTIYGLMISNATLLYINLLAMIMSAVGVVSYIAMTKSKSKPLLQVLFGSTFLLVNHWYCVRIVVHEEQVTEQYGLMMFFISLVLLASPALEVIECMKDKSAEGMSVVMIVGNLSCSFAWLFYGILLKDFFVYAPNIVGVATNLGKAGVKVIYGGKTEKTA</sequence>
<comment type="subcellular location">
    <subcellularLocation>
        <location evidence="1">Cell membrane</location>
        <topology evidence="1">Multi-pass membrane protein</topology>
    </subcellularLocation>
</comment>
<name>A0A6J8EHU2_MYTCO</name>
<gene>
    <name evidence="12" type="ORF">MCOR_52515</name>
</gene>
<evidence type="ECO:0000256" key="8">
    <source>
        <dbReference type="ARBA" id="ARBA00022737"/>
    </source>
</evidence>
<evidence type="ECO:0000313" key="12">
    <source>
        <dbReference type="EMBL" id="CAC5420279.1"/>
    </source>
</evidence>
<evidence type="ECO:0000256" key="10">
    <source>
        <dbReference type="ARBA" id="ARBA00023136"/>
    </source>
</evidence>